<organism evidence="1 2">
    <name type="scientific">Streptosporangium saharense</name>
    <dbReference type="NCBI Taxonomy" id="1706840"/>
    <lineage>
        <taxon>Bacteria</taxon>
        <taxon>Bacillati</taxon>
        <taxon>Actinomycetota</taxon>
        <taxon>Actinomycetes</taxon>
        <taxon>Streptosporangiales</taxon>
        <taxon>Streptosporangiaceae</taxon>
        <taxon>Streptosporangium</taxon>
    </lineage>
</organism>
<dbReference type="RefSeq" id="WP_246436671.1">
    <property type="nucleotide sequence ID" value="NZ_JACHJP010000014.1"/>
</dbReference>
<dbReference type="Gene3D" id="3.20.20.140">
    <property type="entry name" value="Metal-dependent hydrolases"/>
    <property type="match status" value="1"/>
</dbReference>
<evidence type="ECO:0000313" key="1">
    <source>
        <dbReference type="EMBL" id="MBB4920570.1"/>
    </source>
</evidence>
<keyword evidence="2" id="KW-1185">Reference proteome</keyword>
<dbReference type="SUPFAM" id="SSF89550">
    <property type="entry name" value="PHP domain-like"/>
    <property type="match status" value="1"/>
</dbReference>
<gene>
    <name evidence="1" type="ORF">FHS44_007721</name>
</gene>
<reference evidence="1 2" key="1">
    <citation type="submission" date="2020-08" db="EMBL/GenBank/DDBJ databases">
        <title>Genomic Encyclopedia of Type Strains, Phase III (KMG-III): the genomes of soil and plant-associated and newly described type strains.</title>
        <authorList>
            <person name="Whitman W."/>
        </authorList>
    </citation>
    <scope>NUCLEOTIDE SEQUENCE [LARGE SCALE GENOMIC DNA]</scope>
    <source>
        <strain evidence="1 2">CECT 8840</strain>
    </source>
</reference>
<dbReference type="PANTHER" id="PTHR40084">
    <property type="entry name" value="PHOSPHOHYDROLASE, PHP FAMILY"/>
    <property type="match status" value="1"/>
</dbReference>
<sequence length="438" mass="48092">MRFHADLHIHSKYSRACSKDSDLAHLTRWARHKGVTLMGTGDFTHPSWFGLLREGLVPAEPGLFRLRDDLDREVARTLPSSVASAPVRFMLTVEVSTVYRRGGRTRKLHHLINVPGFEEAEALNRELGKIADLGSDGRPTLGLDSRDLLEITLNSGEGSYLVPAHVWTPWFGVFGSKSGFDTVEECYGDLSEHIFALETGLSSDPEMNRRVSALDGYRLVSYSDAHSPPRIGRETTVLDTDLDYFAVLRALRTGEGYEGTVEFFPEEGRYHLDGHRKCGVRLEPEETRRLGGICPVCGRPLTVGVLSRVEDLADRPAGVRPAGDTSVSEGLVPLPEIVGEILDVGPTSKKVVGEVDRLVAALGPELRILQETPVGDLESRLPRLGEAIGRLRRGEVISDPGFDGEYGVIRLFAPGEQEAPTLFDTSALKNGLKDRHVG</sequence>
<protein>
    <submittedName>
        <fullName evidence="1">Uncharacterized protein (TIGR00375 family)</fullName>
    </submittedName>
</protein>
<dbReference type="InterPro" id="IPR016195">
    <property type="entry name" value="Pol/histidinol_Pase-like"/>
</dbReference>
<dbReference type="AlphaFoldDB" id="A0A7W7QVQ4"/>
<proteinExistence type="predicted"/>
<accession>A0A7W7QVQ4</accession>
<comment type="caution">
    <text evidence="1">The sequence shown here is derived from an EMBL/GenBank/DDBJ whole genome shotgun (WGS) entry which is preliminary data.</text>
</comment>
<dbReference type="Proteomes" id="UP000552644">
    <property type="component" value="Unassembled WGS sequence"/>
</dbReference>
<dbReference type="CDD" id="cd19067">
    <property type="entry name" value="PfuEndoQ-like"/>
    <property type="match status" value="1"/>
</dbReference>
<dbReference type="EMBL" id="JACHJP010000014">
    <property type="protein sequence ID" value="MBB4920570.1"/>
    <property type="molecule type" value="Genomic_DNA"/>
</dbReference>
<dbReference type="PANTHER" id="PTHR40084:SF1">
    <property type="entry name" value="PHOSPHOTRANSFERASE"/>
    <property type="match status" value="1"/>
</dbReference>
<name>A0A7W7QVQ4_9ACTN</name>
<evidence type="ECO:0000313" key="2">
    <source>
        <dbReference type="Proteomes" id="UP000552644"/>
    </source>
</evidence>